<evidence type="ECO:0000256" key="1">
    <source>
        <dbReference type="ARBA" id="ARBA00001946"/>
    </source>
</evidence>
<keyword evidence="5" id="KW-0378">Hydrolase</keyword>
<keyword evidence="2" id="KW-1277">Toxin-antitoxin system</keyword>
<dbReference type="EMBL" id="JBHTBS010000004">
    <property type="protein sequence ID" value="MFC7337441.1"/>
    <property type="molecule type" value="Genomic_DNA"/>
</dbReference>
<comment type="caution">
    <text evidence="9">The sequence shown here is derived from an EMBL/GenBank/DDBJ whole genome shotgun (WGS) entry which is preliminary data.</text>
</comment>
<name>A0ABW2L530_9BACT</name>
<evidence type="ECO:0000256" key="7">
    <source>
        <dbReference type="ARBA" id="ARBA00038093"/>
    </source>
</evidence>
<keyword evidence="4" id="KW-0479">Metal-binding</keyword>
<keyword evidence="6" id="KW-0460">Magnesium</keyword>
<dbReference type="InterPro" id="IPR002716">
    <property type="entry name" value="PIN_dom"/>
</dbReference>
<evidence type="ECO:0000256" key="2">
    <source>
        <dbReference type="ARBA" id="ARBA00022649"/>
    </source>
</evidence>
<evidence type="ECO:0000313" key="10">
    <source>
        <dbReference type="Proteomes" id="UP001596472"/>
    </source>
</evidence>
<comment type="similarity">
    <text evidence="7">Belongs to the PINc/VapC protein family.</text>
</comment>
<proteinExistence type="inferred from homology"/>
<feature type="domain" description="PIN" evidence="8">
    <location>
        <begin position="62"/>
        <end position="124"/>
    </location>
</feature>
<dbReference type="InterPro" id="IPR050556">
    <property type="entry name" value="Type_II_TA_system_RNase"/>
</dbReference>
<evidence type="ECO:0000256" key="4">
    <source>
        <dbReference type="ARBA" id="ARBA00022723"/>
    </source>
</evidence>
<evidence type="ECO:0000256" key="5">
    <source>
        <dbReference type="ARBA" id="ARBA00022801"/>
    </source>
</evidence>
<reference evidence="10" key="1">
    <citation type="journal article" date="2019" name="Int. J. Syst. Evol. Microbiol.">
        <title>The Global Catalogue of Microorganisms (GCM) 10K type strain sequencing project: providing services to taxonomists for standard genome sequencing and annotation.</title>
        <authorList>
            <consortium name="The Broad Institute Genomics Platform"/>
            <consortium name="The Broad Institute Genome Sequencing Center for Infectious Disease"/>
            <person name="Wu L."/>
            <person name="Ma J."/>
        </authorList>
    </citation>
    <scope>NUCLEOTIDE SEQUENCE [LARGE SCALE GENOMIC DNA]</scope>
    <source>
        <strain evidence="10">CGMCC 4.1467</strain>
    </source>
</reference>
<comment type="cofactor">
    <cofactor evidence="1">
        <name>Mg(2+)</name>
        <dbReference type="ChEBI" id="CHEBI:18420"/>
    </cofactor>
</comment>
<dbReference type="CDD" id="cd09881">
    <property type="entry name" value="PIN_VapC4-5_FitB-like"/>
    <property type="match status" value="1"/>
</dbReference>
<dbReference type="Pfam" id="PF01850">
    <property type="entry name" value="PIN"/>
    <property type="match status" value="1"/>
</dbReference>
<organism evidence="9 10">
    <name type="scientific">Haloferula chungangensis</name>
    <dbReference type="NCBI Taxonomy" id="1048331"/>
    <lineage>
        <taxon>Bacteria</taxon>
        <taxon>Pseudomonadati</taxon>
        <taxon>Verrucomicrobiota</taxon>
        <taxon>Verrucomicrobiia</taxon>
        <taxon>Verrucomicrobiales</taxon>
        <taxon>Verrucomicrobiaceae</taxon>
        <taxon>Haloferula</taxon>
    </lineage>
</organism>
<sequence>MNAYLFDTCFLIDVERELKLGAGKAHEFLRLNPNAHARLSWTVAGEFAEGFGGIDHPACDAMLSRFEMLPMDRQTANCYAIITRELRDRRELIGANDLWIAAAALANGLPLVTNNRSHFERVPGLMVVGY</sequence>
<evidence type="ECO:0000256" key="3">
    <source>
        <dbReference type="ARBA" id="ARBA00022722"/>
    </source>
</evidence>
<evidence type="ECO:0000256" key="6">
    <source>
        <dbReference type="ARBA" id="ARBA00022842"/>
    </source>
</evidence>
<evidence type="ECO:0000313" key="9">
    <source>
        <dbReference type="EMBL" id="MFC7337441.1"/>
    </source>
</evidence>
<accession>A0ABW2L530</accession>
<evidence type="ECO:0000259" key="8">
    <source>
        <dbReference type="Pfam" id="PF01850"/>
    </source>
</evidence>
<dbReference type="Gene3D" id="3.40.50.1010">
    <property type="entry name" value="5'-nuclease"/>
    <property type="match status" value="1"/>
</dbReference>
<protein>
    <submittedName>
        <fullName evidence="9">Type II toxin-antitoxin system VapC family toxin</fullName>
    </submittedName>
</protein>
<dbReference type="InterPro" id="IPR029060">
    <property type="entry name" value="PIN-like_dom_sf"/>
</dbReference>
<gene>
    <name evidence="9" type="ORF">ACFQY0_09665</name>
</gene>
<dbReference type="PANTHER" id="PTHR33653:SF1">
    <property type="entry name" value="RIBONUCLEASE VAPC2"/>
    <property type="match status" value="1"/>
</dbReference>
<dbReference type="PANTHER" id="PTHR33653">
    <property type="entry name" value="RIBONUCLEASE VAPC2"/>
    <property type="match status" value="1"/>
</dbReference>
<keyword evidence="10" id="KW-1185">Reference proteome</keyword>
<keyword evidence="3" id="KW-0540">Nuclease</keyword>
<dbReference type="RefSeq" id="WP_379711711.1">
    <property type="nucleotide sequence ID" value="NZ_JBHTBS010000004.1"/>
</dbReference>
<dbReference type="Proteomes" id="UP001596472">
    <property type="component" value="Unassembled WGS sequence"/>
</dbReference>
<dbReference type="SUPFAM" id="SSF88723">
    <property type="entry name" value="PIN domain-like"/>
    <property type="match status" value="1"/>
</dbReference>